<keyword evidence="2" id="KW-0808">Transferase</keyword>
<dbReference type="GO" id="GO:0005739">
    <property type="term" value="C:mitochondrion"/>
    <property type="evidence" value="ECO:0007669"/>
    <property type="project" value="InterPro"/>
</dbReference>
<keyword evidence="5" id="KW-1185">Reference proteome</keyword>
<comment type="caution">
    <text evidence="4">The sequence shown here is derived from an EMBL/GenBank/DDBJ whole genome shotgun (WGS) entry which is preliminary data.</text>
</comment>
<reference evidence="4 5" key="1">
    <citation type="submission" date="2024-01" db="EMBL/GenBank/DDBJ databases">
        <title>The genome of the rayed Mediterranean limpet Patella caerulea (Linnaeus, 1758).</title>
        <authorList>
            <person name="Anh-Thu Weber A."/>
            <person name="Halstead-Nussloch G."/>
        </authorList>
    </citation>
    <scope>NUCLEOTIDE SEQUENCE [LARGE SCALE GENOMIC DNA]</scope>
    <source>
        <strain evidence="4">AATW-2023a</strain>
        <tissue evidence="4">Whole specimen</tissue>
    </source>
</reference>
<proteinExistence type="inferred from homology"/>
<keyword evidence="2" id="KW-0012">Acyltransferase</keyword>
<dbReference type="PROSITE" id="PS51186">
    <property type="entry name" value="GNAT"/>
    <property type="match status" value="1"/>
</dbReference>
<evidence type="ECO:0000256" key="2">
    <source>
        <dbReference type="RuleBase" id="RU368002"/>
    </source>
</evidence>
<dbReference type="PANTHER" id="PTHR15298">
    <property type="entry name" value="L-COA N-ACYLTRANSFERASE-RELATED"/>
    <property type="match status" value="1"/>
</dbReference>
<dbReference type="InterPro" id="IPR004037">
    <property type="entry name" value="Ribosomal_eL8-like_CS"/>
</dbReference>
<dbReference type="InterPro" id="IPR015938">
    <property type="entry name" value="Glycine_N-acyltransferase_N"/>
</dbReference>
<protein>
    <recommendedName>
        <fullName evidence="2">Glycine N-acyltransferase-like protein</fullName>
        <ecNumber evidence="2">2.3.1.-</ecNumber>
    </recommendedName>
</protein>
<accession>A0AAN8JB80</accession>
<gene>
    <name evidence="4" type="ORF">SNE40_017870</name>
</gene>
<dbReference type="Gene3D" id="3.40.630.30">
    <property type="match status" value="1"/>
</dbReference>
<evidence type="ECO:0000313" key="4">
    <source>
        <dbReference type="EMBL" id="KAK6174631.1"/>
    </source>
</evidence>
<dbReference type="InterPro" id="IPR000182">
    <property type="entry name" value="GNAT_dom"/>
</dbReference>
<dbReference type="GO" id="GO:1990904">
    <property type="term" value="C:ribonucleoprotein complex"/>
    <property type="evidence" value="ECO:0007669"/>
    <property type="project" value="InterPro"/>
</dbReference>
<dbReference type="EMBL" id="JAZGQO010000011">
    <property type="protein sequence ID" value="KAK6174631.1"/>
    <property type="molecule type" value="Genomic_DNA"/>
</dbReference>
<evidence type="ECO:0000256" key="1">
    <source>
        <dbReference type="ARBA" id="ARBA00007337"/>
    </source>
</evidence>
<name>A0AAN8JB80_PATCE</name>
<dbReference type="PROSITE" id="PS01082">
    <property type="entry name" value="RIBOSOMAL_L7AE"/>
    <property type="match status" value="1"/>
</dbReference>
<sequence>MIFRVLGKEEVSELTDKLRGGFPGSAKIYYVLKNYLRGTMEGFEVIVDAWPEWQCVILRPGSQEAVPGYFRHYYICYAKSVTSLKFFLQRPGVIDWDKPATFTGVPYDILPVIQEVSKKRGGQLPYIEPRFMYCWSTDPPEIPKIPEGVKLTTLKPEHATRLRQDWNNVRGGKDLDNYFRKVIENFDSSALVNAKGELLAYICMQFNGSMAMLHVHADHRGNGYGEIILKSMTHKLASKGEIPYGFVPSKDLLGIQKAQYFGYTWVPQGNMVWIRYIPKPKIDYSKTGSVESKEKLNASHEEEETHMFINAIPLAVNDKPKTPMNNYFTTAVNSS</sequence>
<dbReference type="SUPFAM" id="SSF55729">
    <property type="entry name" value="Acyl-CoA N-acyltransferases (Nat)"/>
    <property type="match status" value="1"/>
</dbReference>
<evidence type="ECO:0000313" key="5">
    <source>
        <dbReference type="Proteomes" id="UP001347796"/>
    </source>
</evidence>
<dbReference type="Pfam" id="PF08445">
    <property type="entry name" value="FR47"/>
    <property type="match status" value="1"/>
</dbReference>
<comment type="similarity">
    <text evidence="2">Belongs to the glycine N-acyltransferase family.</text>
</comment>
<dbReference type="GO" id="GO:0047961">
    <property type="term" value="F:glycine N-acyltransferase activity"/>
    <property type="evidence" value="ECO:0007669"/>
    <property type="project" value="InterPro"/>
</dbReference>
<dbReference type="EC" id="2.3.1.-" evidence="2"/>
<dbReference type="InterPro" id="IPR016181">
    <property type="entry name" value="Acyl_CoA_acyltransferase"/>
</dbReference>
<dbReference type="Pfam" id="PF06021">
    <property type="entry name" value="Gly_acyl_tr_N"/>
    <property type="match status" value="1"/>
</dbReference>
<dbReference type="AlphaFoldDB" id="A0AAN8JB80"/>
<organism evidence="4 5">
    <name type="scientific">Patella caerulea</name>
    <name type="common">Rayed Mediterranean limpet</name>
    <dbReference type="NCBI Taxonomy" id="87958"/>
    <lineage>
        <taxon>Eukaryota</taxon>
        <taxon>Metazoa</taxon>
        <taxon>Spiralia</taxon>
        <taxon>Lophotrochozoa</taxon>
        <taxon>Mollusca</taxon>
        <taxon>Gastropoda</taxon>
        <taxon>Patellogastropoda</taxon>
        <taxon>Patelloidea</taxon>
        <taxon>Patellidae</taxon>
        <taxon>Patella</taxon>
    </lineage>
</organism>
<dbReference type="InterPro" id="IPR013653">
    <property type="entry name" value="GCN5-like_dom"/>
</dbReference>
<comment type="similarity">
    <text evidence="1">Belongs to the eukaryotic ribosomal protein eL8 family.</text>
</comment>
<dbReference type="GO" id="GO:0042254">
    <property type="term" value="P:ribosome biogenesis"/>
    <property type="evidence" value="ECO:0007669"/>
    <property type="project" value="InterPro"/>
</dbReference>
<evidence type="ECO:0000259" key="3">
    <source>
        <dbReference type="PROSITE" id="PS51186"/>
    </source>
</evidence>
<dbReference type="PANTHER" id="PTHR15298:SF1">
    <property type="entry name" value="GLYCINE N-ACYLTRANSFERASE-LIKE PROTEIN"/>
    <property type="match status" value="1"/>
</dbReference>
<dbReference type="Proteomes" id="UP001347796">
    <property type="component" value="Unassembled WGS sequence"/>
</dbReference>
<dbReference type="InterPro" id="IPR010313">
    <property type="entry name" value="Glycine_N-acyltransferase"/>
</dbReference>
<feature type="domain" description="N-acetyltransferase" evidence="3">
    <location>
        <begin position="149"/>
        <end position="289"/>
    </location>
</feature>